<evidence type="ECO:0000313" key="7">
    <source>
        <dbReference type="EMBL" id="QDQ16197.1"/>
    </source>
</evidence>
<dbReference type="Pfam" id="PF08240">
    <property type="entry name" value="ADH_N"/>
    <property type="match status" value="1"/>
</dbReference>
<dbReference type="Pfam" id="PF13602">
    <property type="entry name" value="ADH_zinc_N_2"/>
    <property type="match status" value="1"/>
</dbReference>
<comment type="subcellular location">
    <subcellularLocation>
        <location evidence="1">Cytoplasm</location>
    </subcellularLocation>
</comment>
<dbReference type="GO" id="GO:0003723">
    <property type="term" value="F:RNA binding"/>
    <property type="evidence" value="ECO:0007669"/>
    <property type="project" value="UniProtKB-KW"/>
</dbReference>
<dbReference type="Gene3D" id="3.40.50.720">
    <property type="entry name" value="NAD(P)-binding Rossmann-like Domain"/>
    <property type="match status" value="1"/>
</dbReference>
<dbReference type="CDD" id="cd05289">
    <property type="entry name" value="MDR_like_2"/>
    <property type="match status" value="1"/>
</dbReference>
<dbReference type="InterPro" id="IPR051603">
    <property type="entry name" value="Zinc-ADH_QOR/CCCR"/>
</dbReference>
<dbReference type="InterPro" id="IPR013154">
    <property type="entry name" value="ADH-like_N"/>
</dbReference>
<keyword evidence="4" id="KW-0521">NADP</keyword>
<dbReference type="SMART" id="SM00829">
    <property type="entry name" value="PKS_ER"/>
    <property type="match status" value="1"/>
</dbReference>
<dbReference type="GO" id="GO:0008270">
    <property type="term" value="F:zinc ion binding"/>
    <property type="evidence" value="ECO:0007669"/>
    <property type="project" value="InterPro"/>
</dbReference>
<reference evidence="7 8" key="1">
    <citation type="journal article" date="2019" name="J. Ind. Microbiol. Biotechnol.">
        <title>The complete genomic sequence of Streptomyces spectabilis NRRL-2792 and identification of secondary metabolite biosynthetic gene clusters.</title>
        <authorList>
            <person name="Sinha A."/>
            <person name="Phillips-Salemka S."/>
            <person name="Niraula T.A."/>
            <person name="Short K.A."/>
            <person name="Niraula N.P."/>
        </authorList>
    </citation>
    <scope>NUCLEOTIDE SEQUENCE [LARGE SCALE GENOMIC DNA]</scope>
    <source>
        <strain evidence="7 8">NRRL 2792</strain>
    </source>
</reference>
<accession>A0A516RKK6</accession>
<dbReference type="GO" id="GO:0016491">
    <property type="term" value="F:oxidoreductase activity"/>
    <property type="evidence" value="ECO:0007669"/>
    <property type="project" value="InterPro"/>
</dbReference>
<gene>
    <name evidence="7" type="ORF">FH965_08800</name>
</gene>
<evidence type="ECO:0000256" key="3">
    <source>
        <dbReference type="ARBA" id="ARBA00022490"/>
    </source>
</evidence>
<evidence type="ECO:0000256" key="5">
    <source>
        <dbReference type="ARBA" id="ARBA00022884"/>
    </source>
</evidence>
<proteinExistence type="predicted"/>
<name>A0A516RKK6_STRST</name>
<dbReference type="Gene3D" id="3.90.180.10">
    <property type="entry name" value="Medium-chain alcohol dehydrogenases, catalytic domain"/>
    <property type="match status" value="1"/>
</dbReference>
<dbReference type="SUPFAM" id="SSF50129">
    <property type="entry name" value="GroES-like"/>
    <property type="match status" value="1"/>
</dbReference>
<organism evidence="7 8">
    <name type="scientific">Streptomyces spectabilis</name>
    <dbReference type="NCBI Taxonomy" id="68270"/>
    <lineage>
        <taxon>Bacteria</taxon>
        <taxon>Bacillati</taxon>
        <taxon>Actinomycetota</taxon>
        <taxon>Actinomycetes</taxon>
        <taxon>Kitasatosporales</taxon>
        <taxon>Streptomycetaceae</taxon>
        <taxon>Streptomyces</taxon>
    </lineage>
</organism>
<dbReference type="InterPro" id="IPR002364">
    <property type="entry name" value="Quin_OxRdtase/zeta-crystal_CS"/>
</dbReference>
<evidence type="ECO:0000256" key="4">
    <source>
        <dbReference type="ARBA" id="ARBA00022857"/>
    </source>
</evidence>
<feature type="domain" description="Enoyl reductase (ER)" evidence="6">
    <location>
        <begin position="10"/>
        <end position="300"/>
    </location>
</feature>
<dbReference type="InterPro" id="IPR020843">
    <property type="entry name" value="ER"/>
</dbReference>
<dbReference type="InterPro" id="IPR011032">
    <property type="entry name" value="GroES-like_sf"/>
</dbReference>
<evidence type="ECO:0000256" key="1">
    <source>
        <dbReference type="ARBA" id="ARBA00004496"/>
    </source>
</evidence>
<dbReference type="SUPFAM" id="SSF51735">
    <property type="entry name" value="NAD(P)-binding Rossmann-fold domains"/>
    <property type="match status" value="1"/>
</dbReference>
<dbReference type="AlphaFoldDB" id="A0A516RKK6"/>
<dbReference type="PROSITE" id="PS01162">
    <property type="entry name" value="QOR_ZETA_CRYSTAL"/>
    <property type="match status" value="1"/>
</dbReference>
<dbReference type="InterPro" id="IPR036291">
    <property type="entry name" value="NAD(P)-bd_dom_sf"/>
</dbReference>
<evidence type="ECO:0000259" key="6">
    <source>
        <dbReference type="SMART" id="SM00829"/>
    </source>
</evidence>
<dbReference type="Proteomes" id="UP000316806">
    <property type="component" value="Chromosome"/>
</dbReference>
<sequence length="303" mass="31069">MRAMAFTEYGGPEVLRLMDLDVPEPGPGQVRVRVRAAGVMPFDTGIRQGVMRPPGTAFPIVPGNEFAGTVDAVGSEVTAFAPGTDVLGFSLLGAYAQYVVVGADQLVAKPDAMDFVSAGGFSGNAQGAHMALSAVGVHPGDTVLISGAAGGFGTQAVQLARAWGATTVIGTASQRNHDHLRALGAVPVTYGEGLVDRLRALAPDGVDAAVDGAGPEGLRASVAVAKDRERVATMLADEEATRLGVPLLSGTRTAERLAEVTALYAKGLLRVHLRATHPLQDAAAAHRAVESGHGRGKVVLTVD</sequence>
<dbReference type="PANTHER" id="PTHR44154">
    <property type="entry name" value="QUINONE OXIDOREDUCTASE"/>
    <property type="match status" value="1"/>
</dbReference>
<evidence type="ECO:0000256" key="2">
    <source>
        <dbReference type="ARBA" id="ARBA00011881"/>
    </source>
</evidence>
<dbReference type="PANTHER" id="PTHR44154:SF1">
    <property type="entry name" value="QUINONE OXIDOREDUCTASE"/>
    <property type="match status" value="1"/>
</dbReference>
<protein>
    <submittedName>
        <fullName evidence="7">NADP-dependent oxidoreductase</fullName>
    </submittedName>
</protein>
<evidence type="ECO:0000313" key="8">
    <source>
        <dbReference type="Proteomes" id="UP000316806"/>
    </source>
</evidence>
<keyword evidence="5" id="KW-0694">RNA-binding</keyword>
<dbReference type="GO" id="GO:0005737">
    <property type="term" value="C:cytoplasm"/>
    <property type="evidence" value="ECO:0007669"/>
    <property type="project" value="UniProtKB-SubCell"/>
</dbReference>
<keyword evidence="3" id="KW-0963">Cytoplasm</keyword>
<dbReference type="EMBL" id="CP040916">
    <property type="protein sequence ID" value="QDQ16197.1"/>
    <property type="molecule type" value="Genomic_DNA"/>
</dbReference>
<comment type="subunit">
    <text evidence="2">Homotetramer.</text>
</comment>